<reference evidence="3 4" key="1">
    <citation type="submission" date="2019-02" db="EMBL/GenBank/DDBJ databases">
        <title>Deep-cultivation of Planctomycetes and their phenomic and genomic characterization uncovers novel biology.</title>
        <authorList>
            <person name="Wiegand S."/>
            <person name="Jogler M."/>
            <person name="Boedeker C."/>
            <person name="Pinto D."/>
            <person name="Vollmers J."/>
            <person name="Rivas-Marin E."/>
            <person name="Kohn T."/>
            <person name="Peeters S.H."/>
            <person name="Heuer A."/>
            <person name="Rast P."/>
            <person name="Oberbeckmann S."/>
            <person name="Bunk B."/>
            <person name="Jeske O."/>
            <person name="Meyerdierks A."/>
            <person name="Storesund J.E."/>
            <person name="Kallscheuer N."/>
            <person name="Luecker S."/>
            <person name="Lage O.M."/>
            <person name="Pohl T."/>
            <person name="Merkel B.J."/>
            <person name="Hornburger P."/>
            <person name="Mueller R.-W."/>
            <person name="Bruemmer F."/>
            <person name="Labrenz M."/>
            <person name="Spormann A.M."/>
            <person name="Op den Camp H."/>
            <person name="Overmann J."/>
            <person name="Amann R."/>
            <person name="Jetten M.S.M."/>
            <person name="Mascher T."/>
            <person name="Medema M.H."/>
            <person name="Devos D.P."/>
            <person name="Kaster A.-K."/>
            <person name="Ovreas L."/>
            <person name="Rohde M."/>
            <person name="Galperin M.Y."/>
            <person name="Jogler C."/>
        </authorList>
    </citation>
    <scope>NUCLEOTIDE SEQUENCE [LARGE SCALE GENOMIC DNA]</scope>
    <source>
        <strain evidence="3 4">K22_7</strain>
    </source>
</reference>
<protein>
    <recommendedName>
        <fullName evidence="2">Integrase catalytic domain-containing protein</fullName>
    </recommendedName>
</protein>
<dbReference type="KEGG" id="rlc:K227x_11640"/>
<evidence type="ECO:0000313" key="3">
    <source>
        <dbReference type="EMBL" id="QDT02786.1"/>
    </source>
</evidence>
<evidence type="ECO:0000313" key="4">
    <source>
        <dbReference type="Proteomes" id="UP000318538"/>
    </source>
</evidence>
<accession>A0A517N6L6</accession>
<name>A0A517N6L6_9BACT</name>
<dbReference type="GO" id="GO:0015074">
    <property type="term" value="P:DNA integration"/>
    <property type="evidence" value="ECO:0007669"/>
    <property type="project" value="InterPro"/>
</dbReference>
<dbReference type="Proteomes" id="UP000318538">
    <property type="component" value="Chromosome"/>
</dbReference>
<dbReference type="PROSITE" id="PS50994">
    <property type="entry name" value="INTEGRASE"/>
    <property type="match status" value="1"/>
</dbReference>
<gene>
    <name evidence="3" type="ORF">K227x_11640</name>
</gene>
<keyword evidence="4" id="KW-1185">Reference proteome</keyword>
<feature type="compositionally biased region" description="Gly residues" evidence="1">
    <location>
        <begin position="24"/>
        <end position="35"/>
    </location>
</feature>
<dbReference type="AlphaFoldDB" id="A0A517N6L6"/>
<dbReference type="EMBL" id="CP036525">
    <property type="protein sequence ID" value="QDT02786.1"/>
    <property type="molecule type" value="Genomic_DNA"/>
</dbReference>
<dbReference type="RefSeq" id="WP_145168595.1">
    <property type="nucleotide sequence ID" value="NZ_CP036525.1"/>
</dbReference>
<sequence length="501" mass="54549">MTSSLPHSRQRSATRRPDSAPSNDGGGTGTSGAGTSGTAPHGRGSDASVTSGAPRLILVDDNIRSIGGHFFELATLLIDGAQSMGYQCVLATHHSFQETKSVPPSCQTVPIFQTRRMVRWSLGVDGQSKVQRNVSGKPIGGSRLQNLQTSLADWINPPTKRPANMIAQWSSDFVRLMQQIQPTSADSLVINTCDDFAMLALADAVSKIDLPAMRIDVIFHFAAYENDTADRKSILQSIGRQLRDTIQRIQPHQVHLHATTTALASQLRETDCGCPVLSIPYPTRQRRVAVPSTHPSVKAVFAGLPRAEKGRGSISSLISGIESTLLKSGRIQLSMQMPADRWESMIPASMHRHYHQAVAATDQGGPVTGPLEIMTSNLSTTDYHRWLDTADLGLFLYDPQRYVARCSGVLLEMLVRGVPVIVPDGCWLADQVRLAGGHRSIGFIYQDRAEIPELIQQFVKHRADIQARSIAHAQKVARHHHAANTLQVMGLPTVVDQAQAA</sequence>
<dbReference type="OrthoDB" id="269113at2"/>
<evidence type="ECO:0000256" key="1">
    <source>
        <dbReference type="SAM" id="MobiDB-lite"/>
    </source>
</evidence>
<evidence type="ECO:0000259" key="2">
    <source>
        <dbReference type="PROSITE" id="PS50994"/>
    </source>
</evidence>
<organism evidence="3 4">
    <name type="scientific">Rubripirellula lacrimiformis</name>
    <dbReference type="NCBI Taxonomy" id="1930273"/>
    <lineage>
        <taxon>Bacteria</taxon>
        <taxon>Pseudomonadati</taxon>
        <taxon>Planctomycetota</taxon>
        <taxon>Planctomycetia</taxon>
        <taxon>Pirellulales</taxon>
        <taxon>Pirellulaceae</taxon>
        <taxon>Rubripirellula</taxon>
    </lineage>
</organism>
<feature type="domain" description="Integrase catalytic" evidence="2">
    <location>
        <begin position="158"/>
        <end position="346"/>
    </location>
</feature>
<feature type="region of interest" description="Disordered" evidence="1">
    <location>
        <begin position="1"/>
        <end position="50"/>
    </location>
</feature>
<proteinExistence type="predicted"/>
<dbReference type="InterPro" id="IPR001584">
    <property type="entry name" value="Integrase_cat-core"/>
</dbReference>